<comment type="caution">
    <text evidence="1">The sequence shown here is derived from an EMBL/GenBank/DDBJ whole genome shotgun (WGS) entry which is preliminary data.</text>
</comment>
<evidence type="ECO:0000313" key="2">
    <source>
        <dbReference type="Proteomes" id="UP000245080"/>
    </source>
</evidence>
<dbReference type="Proteomes" id="UP000245080">
    <property type="component" value="Unassembled WGS sequence"/>
</dbReference>
<dbReference type="AlphaFoldDB" id="A0A2V1N0U7"/>
<accession>A0A2V1N0U7</accession>
<dbReference type="EMBL" id="QCXQ01000001">
    <property type="protein sequence ID" value="PWG00702.1"/>
    <property type="molecule type" value="Genomic_DNA"/>
</dbReference>
<reference evidence="1 2" key="1">
    <citation type="journal article" date="2018" name="Int. J. Syst. Evol. Microbiol.">
        <title>Lactobacillus bambusae sp. nov., isolated from a traditional fermented Ma-bamboo shoots of Taiwan.</title>
        <authorList>
            <person name="Wang L.-T."/>
        </authorList>
    </citation>
    <scope>NUCLEOTIDE SEQUENCE [LARGE SCALE GENOMIC DNA]</scope>
    <source>
        <strain evidence="1 2">BS-W1</strain>
    </source>
</reference>
<protein>
    <submittedName>
        <fullName evidence="1">Uncharacterized protein</fullName>
    </submittedName>
</protein>
<sequence>MTVNNSKEQTLRYYFTKLYNQRLESGLTPKEAKNVSCSGNLLCQLKELVGAENLLRILTDLQNDGFLNLFTETYGPNDETRLLGMNLMPNRQLAFAVAYH</sequence>
<evidence type="ECO:0000313" key="1">
    <source>
        <dbReference type="EMBL" id="PWG00702.1"/>
    </source>
</evidence>
<organism evidence="1 2">
    <name type="scientific">Levilactobacillus bambusae</name>
    <dbReference type="NCBI Taxonomy" id="2024736"/>
    <lineage>
        <taxon>Bacteria</taxon>
        <taxon>Bacillati</taxon>
        <taxon>Bacillota</taxon>
        <taxon>Bacilli</taxon>
        <taxon>Lactobacillales</taxon>
        <taxon>Lactobacillaceae</taxon>
        <taxon>Levilactobacillus</taxon>
    </lineage>
</organism>
<proteinExistence type="predicted"/>
<dbReference type="RefSeq" id="WP_109249415.1">
    <property type="nucleotide sequence ID" value="NZ_QCXQ01000001.1"/>
</dbReference>
<keyword evidence="2" id="KW-1185">Reference proteome</keyword>
<gene>
    <name evidence="1" type="ORF">DCM90_00565</name>
</gene>
<name>A0A2V1N0U7_9LACO</name>